<sequence length="226" mass="25893">MDKQDRRDEEIEQLNKKIERYRQALASLKKDSSTTDIHLKRRMGKVEKSVEAQNGQLEEMAKMLEEGLRFLSKQVTTIEETVKELTTQVADLEESSSSGDINVDHIAASKSSVPSFRQLHHMANQLPMEMAQKQLHNRYNYPPPTHVTAASIKATHTQDGEEHEDKRQIDRWRNHEGATQEVVRKTATPVQDAPSSTPSAKVIPEVTIEQEERNTNSPLWNVFKRK</sequence>
<feature type="compositionally biased region" description="Basic and acidic residues" evidence="2">
    <location>
        <begin position="173"/>
        <end position="184"/>
    </location>
</feature>
<feature type="region of interest" description="Disordered" evidence="2">
    <location>
        <begin position="173"/>
        <end position="226"/>
    </location>
</feature>
<reference evidence="3 4" key="1">
    <citation type="submission" date="2023-06" db="EMBL/GenBank/DDBJ databases">
        <title>Sporosarcina sp. nov., isolated from Korean traditional fermented seafood 'Jeotgal'.</title>
        <authorList>
            <person name="Yang A.I."/>
            <person name="Shin N.-R."/>
        </authorList>
    </citation>
    <scope>NUCLEOTIDE SEQUENCE [LARGE SCALE GENOMIC DNA]</scope>
    <source>
        <strain evidence="3 4">KCTC13119</strain>
    </source>
</reference>
<dbReference type="SUPFAM" id="SSF46579">
    <property type="entry name" value="Prefoldin"/>
    <property type="match status" value="1"/>
</dbReference>
<dbReference type="Proteomes" id="UP001282284">
    <property type="component" value="Unassembled WGS sequence"/>
</dbReference>
<gene>
    <name evidence="3" type="ORF">QT711_13415</name>
</gene>
<organism evidence="3 4">
    <name type="scientific">Sporosarcina saromensis</name>
    <dbReference type="NCBI Taxonomy" id="359365"/>
    <lineage>
        <taxon>Bacteria</taxon>
        <taxon>Bacillati</taxon>
        <taxon>Bacillota</taxon>
        <taxon>Bacilli</taxon>
        <taxon>Bacillales</taxon>
        <taxon>Caryophanaceae</taxon>
        <taxon>Sporosarcina</taxon>
    </lineage>
</organism>
<dbReference type="Gene3D" id="1.10.287.1490">
    <property type="match status" value="1"/>
</dbReference>
<protein>
    <submittedName>
        <fullName evidence="3">Uncharacterized protein</fullName>
    </submittedName>
</protein>
<evidence type="ECO:0000313" key="4">
    <source>
        <dbReference type="Proteomes" id="UP001282284"/>
    </source>
</evidence>
<dbReference type="RefSeq" id="WP_317945044.1">
    <property type="nucleotide sequence ID" value="NZ_JAUBDI010000013.1"/>
</dbReference>
<keyword evidence="1" id="KW-0175">Coiled coil</keyword>
<evidence type="ECO:0000256" key="1">
    <source>
        <dbReference type="SAM" id="Coils"/>
    </source>
</evidence>
<name>A0ABU4GB30_9BACL</name>
<evidence type="ECO:0000256" key="2">
    <source>
        <dbReference type="SAM" id="MobiDB-lite"/>
    </source>
</evidence>
<evidence type="ECO:0000313" key="3">
    <source>
        <dbReference type="EMBL" id="MDW0114189.1"/>
    </source>
</evidence>
<dbReference type="EMBL" id="JAUBDI010000013">
    <property type="protein sequence ID" value="MDW0114189.1"/>
    <property type="molecule type" value="Genomic_DNA"/>
</dbReference>
<feature type="coiled-coil region" evidence="1">
    <location>
        <begin position="4"/>
        <end position="95"/>
    </location>
</feature>
<comment type="caution">
    <text evidence="3">The sequence shown here is derived from an EMBL/GenBank/DDBJ whole genome shotgun (WGS) entry which is preliminary data.</text>
</comment>
<proteinExistence type="predicted"/>
<accession>A0ABU4GB30</accession>
<keyword evidence="4" id="KW-1185">Reference proteome</keyword>